<keyword evidence="5" id="KW-1185">Reference proteome</keyword>
<dbReference type="Gene3D" id="1.10.530.10">
    <property type="match status" value="1"/>
</dbReference>
<dbReference type="SUPFAM" id="SSF53955">
    <property type="entry name" value="Lysozyme-like"/>
    <property type="match status" value="1"/>
</dbReference>
<sequence>MRLPSLLFPSPVRPHAPAFQMPAPPSPRLRGRCAGLILCAGLLLGLSAPSTSLAAASAITEAGSPTSSPKKASAKTTAKRSAKPAAKPPAKAKAKPVALKPFGTRPDVLAFAAGLASEQGWDEASLQRLQQQLAQAHIHPTVQRLIMPPPAGTAKDWAAYRARFVEPRRLQAGLRFWEQNATSLARAENEYGVPAELIAGLIGVETFYGQITGGFSVLDALATLAFEFPSGRSDRSSFFRSELAEFLKLCRREGLNPAEVKGSYAGAMGWPQFMPGSWNRYAVDFDGDGHIDLIQSPADAIGSVAHYLARHGWQRGLPTHYSLAMPVDTSARARLLAPDIKPSFTVQELRAAGAEPSEAALEHPPKQLLAVVELQNGEAAPSYWIGTENFYVLTRYNWSSYYAFAVIELGRTLAGMRAAGR</sequence>
<organism evidence="4 5">
    <name type="scientific">Kinneretia aquatilis</name>
    <dbReference type="NCBI Taxonomy" id="2070761"/>
    <lineage>
        <taxon>Bacteria</taxon>
        <taxon>Pseudomonadati</taxon>
        <taxon>Pseudomonadota</taxon>
        <taxon>Betaproteobacteria</taxon>
        <taxon>Burkholderiales</taxon>
        <taxon>Sphaerotilaceae</taxon>
        <taxon>Roseateles</taxon>
    </lineage>
</organism>
<dbReference type="EMBL" id="POSP01000004">
    <property type="protein sequence ID" value="PND36329.1"/>
    <property type="molecule type" value="Genomic_DNA"/>
</dbReference>
<dbReference type="Gene3D" id="1.10.8.350">
    <property type="entry name" value="Bacterial muramidase"/>
    <property type="match status" value="1"/>
</dbReference>
<protein>
    <submittedName>
        <fullName evidence="4">Lytic murein transglycosylase B</fullName>
    </submittedName>
</protein>
<feature type="region of interest" description="Disordered" evidence="2">
    <location>
        <begin position="59"/>
        <end position="95"/>
    </location>
</feature>
<evidence type="ECO:0000313" key="5">
    <source>
        <dbReference type="Proteomes" id="UP000235916"/>
    </source>
</evidence>
<feature type="compositionally biased region" description="Low complexity" evidence="2">
    <location>
        <begin position="83"/>
        <end position="95"/>
    </location>
</feature>
<evidence type="ECO:0000259" key="3">
    <source>
        <dbReference type="Pfam" id="PF13406"/>
    </source>
</evidence>
<evidence type="ECO:0000256" key="2">
    <source>
        <dbReference type="SAM" id="MobiDB-lite"/>
    </source>
</evidence>
<feature type="domain" description="Transglycosylase SLT" evidence="3">
    <location>
        <begin position="115"/>
        <end position="410"/>
    </location>
</feature>
<evidence type="ECO:0000313" key="4">
    <source>
        <dbReference type="EMBL" id="PND36329.1"/>
    </source>
</evidence>
<dbReference type="InterPro" id="IPR031304">
    <property type="entry name" value="SLT_2"/>
</dbReference>
<dbReference type="FunFam" id="1.10.8.350:FF:000001">
    <property type="entry name" value="Lytic murein transglycosylase B"/>
    <property type="match status" value="1"/>
</dbReference>
<proteinExistence type="predicted"/>
<accession>A0A2N8KSA2</accession>
<dbReference type="AlphaFoldDB" id="A0A2N8KSA2"/>
<dbReference type="InterPro" id="IPR043426">
    <property type="entry name" value="MltB-like"/>
</dbReference>
<reference evidence="4 5" key="1">
    <citation type="submission" date="2018-01" db="EMBL/GenBank/DDBJ databases">
        <title>Draft genome sequence of Paucibacter aquatile CR182 isolated from freshwater of the Nakdong River.</title>
        <authorList>
            <person name="Choi A."/>
            <person name="Chung E.J."/>
        </authorList>
    </citation>
    <scope>NUCLEOTIDE SEQUENCE [LARGE SCALE GENOMIC DNA]</scope>
    <source>
        <strain evidence="4 5">CR182</strain>
    </source>
</reference>
<dbReference type="InterPro" id="IPR011757">
    <property type="entry name" value="Lytic_transglycosylase_MltB"/>
</dbReference>
<dbReference type="PANTHER" id="PTHR30163:SF9">
    <property type="entry name" value="MEMBRANE-BOUND LYTIC MUREIN TRANSGLYCOSYLASE B"/>
    <property type="match status" value="1"/>
</dbReference>
<dbReference type="CDD" id="cd13399">
    <property type="entry name" value="Slt35-like"/>
    <property type="match status" value="1"/>
</dbReference>
<evidence type="ECO:0000256" key="1">
    <source>
        <dbReference type="PIRSR" id="PIRSR611757-1"/>
    </source>
</evidence>
<dbReference type="InterPro" id="IPR023346">
    <property type="entry name" value="Lysozyme-like_dom_sf"/>
</dbReference>
<dbReference type="Pfam" id="PF13406">
    <property type="entry name" value="SLT_2"/>
    <property type="match status" value="1"/>
</dbReference>
<comment type="caution">
    <text evidence="4">The sequence shown here is derived from an EMBL/GenBank/DDBJ whole genome shotgun (WGS) entry which is preliminary data.</text>
</comment>
<feature type="compositionally biased region" description="Low complexity" evidence="2">
    <location>
        <begin position="59"/>
        <end position="76"/>
    </location>
</feature>
<dbReference type="Proteomes" id="UP000235916">
    <property type="component" value="Unassembled WGS sequence"/>
</dbReference>
<dbReference type="GO" id="GO:0009253">
    <property type="term" value="P:peptidoglycan catabolic process"/>
    <property type="evidence" value="ECO:0007669"/>
    <property type="project" value="TreeGrafter"/>
</dbReference>
<dbReference type="GO" id="GO:0008933">
    <property type="term" value="F:peptidoglycan lytic transglycosylase activity"/>
    <property type="evidence" value="ECO:0007669"/>
    <property type="project" value="TreeGrafter"/>
</dbReference>
<dbReference type="NCBIfam" id="TIGR02282">
    <property type="entry name" value="MltB"/>
    <property type="match status" value="1"/>
</dbReference>
<name>A0A2N8KSA2_9BURK</name>
<gene>
    <name evidence="4" type="primary">mltB</name>
    <name evidence="4" type="ORF">C1O66_21745</name>
</gene>
<dbReference type="PANTHER" id="PTHR30163">
    <property type="entry name" value="MEMBRANE-BOUND LYTIC MUREIN TRANSGLYCOSYLASE B"/>
    <property type="match status" value="1"/>
</dbReference>
<dbReference type="OrthoDB" id="9772911at2"/>
<feature type="active site" evidence="1">
    <location>
        <position position="205"/>
    </location>
</feature>